<evidence type="ECO:0000256" key="3">
    <source>
        <dbReference type="ARBA" id="ARBA00023082"/>
    </source>
</evidence>
<feature type="domain" description="RNA polymerase sigma factor 70 region 4 type 2" evidence="6">
    <location>
        <begin position="123"/>
        <end position="170"/>
    </location>
</feature>
<evidence type="ECO:0000259" key="5">
    <source>
        <dbReference type="Pfam" id="PF04542"/>
    </source>
</evidence>
<dbReference type="InterPro" id="IPR036388">
    <property type="entry name" value="WH-like_DNA-bd_sf"/>
</dbReference>
<dbReference type="Gene3D" id="1.10.1740.10">
    <property type="match status" value="1"/>
</dbReference>
<dbReference type="SUPFAM" id="SSF88946">
    <property type="entry name" value="Sigma2 domain of RNA polymerase sigma factors"/>
    <property type="match status" value="1"/>
</dbReference>
<feature type="domain" description="RNA polymerase sigma-70 region 2" evidence="5">
    <location>
        <begin position="23"/>
        <end position="84"/>
    </location>
</feature>
<evidence type="ECO:0000259" key="6">
    <source>
        <dbReference type="Pfam" id="PF08281"/>
    </source>
</evidence>
<reference evidence="7 8" key="1">
    <citation type="submission" date="2020-08" db="EMBL/GenBank/DDBJ databases">
        <title>Genomic Encyclopedia of Type Strains, Phase IV (KMG-IV): sequencing the most valuable type-strain genomes for metagenomic binning, comparative biology and taxonomic classification.</title>
        <authorList>
            <person name="Goeker M."/>
        </authorList>
    </citation>
    <scope>NUCLEOTIDE SEQUENCE [LARGE SCALE GENOMIC DNA]</scope>
    <source>
        <strain evidence="7 8">DSM 103733</strain>
    </source>
</reference>
<dbReference type="InterPro" id="IPR013325">
    <property type="entry name" value="RNA_pol_sigma_r2"/>
</dbReference>
<comment type="caution">
    <text evidence="7">The sequence shown here is derived from an EMBL/GenBank/DDBJ whole genome shotgun (WGS) entry which is preliminary data.</text>
</comment>
<evidence type="ECO:0000256" key="2">
    <source>
        <dbReference type="ARBA" id="ARBA00023015"/>
    </source>
</evidence>
<evidence type="ECO:0000313" key="8">
    <source>
        <dbReference type="Proteomes" id="UP000538666"/>
    </source>
</evidence>
<dbReference type="NCBIfam" id="TIGR02937">
    <property type="entry name" value="sigma70-ECF"/>
    <property type="match status" value="1"/>
</dbReference>
<dbReference type="PANTHER" id="PTHR43133">
    <property type="entry name" value="RNA POLYMERASE ECF-TYPE SIGMA FACTO"/>
    <property type="match status" value="1"/>
</dbReference>
<dbReference type="InterPro" id="IPR039425">
    <property type="entry name" value="RNA_pol_sigma-70-like"/>
</dbReference>
<dbReference type="Gene3D" id="1.10.10.10">
    <property type="entry name" value="Winged helix-like DNA-binding domain superfamily/Winged helix DNA-binding domain"/>
    <property type="match status" value="1"/>
</dbReference>
<dbReference type="Proteomes" id="UP000538666">
    <property type="component" value="Unassembled WGS sequence"/>
</dbReference>
<keyword evidence="4" id="KW-0804">Transcription</keyword>
<dbReference type="PANTHER" id="PTHR43133:SF51">
    <property type="entry name" value="RNA POLYMERASE SIGMA FACTOR"/>
    <property type="match status" value="1"/>
</dbReference>
<proteinExistence type="inferred from homology"/>
<dbReference type="EMBL" id="JACHEK010000004">
    <property type="protein sequence ID" value="MBB6144505.1"/>
    <property type="molecule type" value="Genomic_DNA"/>
</dbReference>
<sequence>MLVLAAKSGDDEAFTQLCKRSSKRVLLTILRITKNQEDAEDALQDATLRAFRRLESFDGRSSFTTWFTRIGINSALMVLRHKKRHSVVSLEELWINKEGESIGEVPDHSPSPEELYAKEEQGQRLWKAISSLPPSRRSIFEMHFIRGHSLRDVALANDLSISATKSRLSRCKPRLLNSMERVLYRPASKA</sequence>
<dbReference type="InterPro" id="IPR007627">
    <property type="entry name" value="RNA_pol_sigma70_r2"/>
</dbReference>
<dbReference type="AlphaFoldDB" id="A0A841JVD9"/>
<dbReference type="InterPro" id="IPR013249">
    <property type="entry name" value="RNA_pol_sigma70_r4_t2"/>
</dbReference>
<dbReference type="Pfam" id="PF04542">
    <property type="entry name" value="Sigma70_r2"/>
    <property type="match status" value="1"/>
</dbReference>
<accession>A0A841JVD9</accession>
<keyword evidence="3" id="KW-0731">Sigma factor</keyword>
<gene>
    <name evidence="7" type="ORF">HNQ77_002457</name>
</gene>
<evidence type="ECO:0000256" key="1">
    <source>
        <dbReference type="ARBA" id="ARBA00010641"/>
    </source>
</evidence>
<dbReference type="GO" id="GO:0016987">
    <property type="term" value="F:sigma factor activity"/>
    <property type="evidence" value="ECO:0007669"/>
    <property type="project" value="UniProtKB-KW"/>
</dbReference>
<evidence type="ECO:0000256" key="4">
    <source>
        <dbReference type="ARBA" id="ARBA00023163"/>
    </source>
</evidence>
<protein>
    <submittedName>
        <fullName evidence="7">RNA polymerase sigma-70 factor (ECF subfamily)</fullName>
    </submittedName>
</protein>
<organism evidence="7 8">
    <name type="scientific">Silvibacterium bohemicum</name>
    <dbReference type="NCBI Taxonomy" id="1577686"/>
    <lineage>
        <taxon>Bacteria</taxon>
        <taxon>Pseudomonadati</taxon>
        <taxon>Acidobacteriota</taxon>
        <taxon>Terriglobia</taxon>
        <taxon>Terriglobales</taxon>
        <taxon>Acidobacteriaceae</taxon>
        <taxon>Silvibacterium</taxon>
    </lineage>
</organism>
<dbReference type="GO" id="GO:0003677">
    <property type="term" value="F:DNA binding"/>
    <property type="evidence" value="ECO:0007669"/>
    <property type="project" value="InterPro"/>
</dbReference>
<keyword evidence="2" id="KW-0805">Transcription regulation</keyword>
<evidence type="ECO:0000313" key="7">
    <source>
        <dbReference type="EMBL" id="MBB6144505.1"/>
    </source>
</evidence>
<name>A0A841JVD9_9BACT</name>
<dbReference type="Pfam" id="PF08281">
    <property type="entry name" value="Sigma70_r4_2"/>
    <property type="match status" value="1"/>
</dbReference>
<comment type="similarity">
    <text evidence="1">Belongs to the sigma-70 factor family. ECF subfamily.</text>
</comment>
<dbReference type="SUPFAM" id="SSF88659">
    <property type="entry name" value="Sigma3 and sigma4 domains of RNA polymerase sigma factors"/>
    <property type="match status" value="1"/>
</dbReference>
<dbReference type="GO" id="GO:0006352">
    <property type="term" value="P:DNA-templated transcription initiation"/>
    <property type="evidence" value="ECO:0007669"/>
    <property type="project" value="InterPro"/>
</dbReference>
<keyword evidence="8" id="KW-1185">Reference proteome</keyword>
<dbReference type="InterPro" id="IPR013324">
    <property type="entry name" value="RNA_pol_sigma_r3/r4-like"/>
</dbReference>
<dbReference type="InterPro" id="IPR014284">
    <property type="entry name" value="RNA_pol_sigma-70_dom"/>
</dbReference>